<dbReference type="AlphaFoldDB" id="A0AA38NH90"/>
<dbReference type="EMBL" id="MU794005">
    <property type="protein sequence ID" value="KAJ3779987.1"/>
    <property type="molecule type" value="Genomic_DNA"/>
</dbReference>
<evidence type="ECO:0000313" key="2">
    <source>
        <dbReference type="EMBL" id="KAJ3779987.1"/>
    </source>
</evidence>
<sequence length="115" mass="12499">MTSDSIRSDSFYSSTGQRSPSVQASSPRNISPPSPAFPPPNFRFPMRRPDDLNLPVMGPSDIFPPHSPTLSHTSGASASEWEELKLSQMSMASQSGFIHRNIPSTSTMPPTPLQV</sequence>
<feature type="region of interest" description="Disordered" evidence="1">
    <location>
        <begin position="1"/>
        <end position="79"/>
    </location>
</feature>
<reference evidence="2" key="1">
    <citation type="submission" date="2022-08" db="EMBL/GenBank/DDBJ databases">
        <authorList>
            <consortium name="DOE Joint Genome Institute"/>
            <person name="Min B."/>
            <person name="Riley R."/>
            <person name="Sierra-Patev S."/>
            <person name="Naranjo-Ortiz M."/>
            <person name="Looney B."/>
            <person name="Konkel Z."/>
            <person name="Slot J.C."/>
            <person name="Sakamoto Y."/>
            <person name="Steenwyk J.L."/>
            <person name="Rokas A."/>
            <person name="Carro J."/>
            <person name="Camarero S."/>
            <person name="Ferreira P."/>
            <person name="Molpeceres G."/>
            <person name="Ruiz-Duenas F.J."/>
            <person name="Serrano A."/>
            <person name="Henrissat B."/>
            <person name="Drula E."/>
            <person name="Hughes K.W."/>
            <person name="Mata J.L."/>
            <person name="Ishikawa N.K."/>
            <person name="Vargas-Isla R."/>
            <person name="Ushijima S."/>
            <person name="Smith C.A."/>
            <person name="Ahrendt S."/>
            <person name="Andreopoulos W."/>
            <person name="He G."/>
            <person name="Labutti K."/>
            <person name="Lipzen A."/>
            <person name="Ng V."/>
            <person name="Sandor L."/>
            <person name="Barry K."/>
            <person name="Martinez A.T."/>
            <person name="Xiao Y."/>
            <person name="Gibbons J.G."/>
            <person name="Terashima K."/>
            <person name="Hibbett D.S."/>
            <person name="Grigoriev I.V."/>
        </authorList>
    </citation>
    <scope>NUCLEOTIDE SEQUENCE</scope>
    <source>
        <strain evidence="2">TFB10291</strain>
    </source>
</reference>
<comment type="caution">
    <text evidence="2">The sequence shown here is derived from an EMBL/GenBank/DDBJ whole genome shotgun (WGS) entry which is preliminary data.</text>
</comment>
<evidence type="ECO:0000256" key="1">
    <source>
        <dbReference type="SAM" id="MobiDB-lite"/>
    </source>
</evidence>
<evidence type="ECO:0000313" key="3">
    <source>
        <dbReference type="Proteomes" id="UP001163798"/>
    </source>
</evidence>
<feature type="compositionally biased region" description="Polar residues" evidence="1">
    <location>
        <begin position="15"/>
        <end position="26"/>
    </location>
</feature>
<feature type="compositionally biased region" description="Pro residues" evidence="1">
    <location>
        <begin position="30"/>
        <end position="42"/>
    </location>
</feature>
<accession>A0AA38NH90</accession>
<protein>
    <submittedName>
        <fullName evidence="2">Uncharacterized protein</fullName>
    </submittedName>
</protein>
<dbReference type="Proteomes" id="UP001163798">
    <property type="component" value="Unassembled WGS sequence"/>
</dbReference>
<keyword evidence="3" id="KW-1185">Reference proteome</keyword>
<feature type="compositionally biased region" description="Low complexity" evidence="1">
    <location>
        <begin position="1"/>
        <end position="14"/>
    </location>
</feature>
<gene>
    <name evidence="2" type="ORF">GGU10DRAFT_381395</name>
</gene>
<feature type="compositionally biased region" description="Polar residues" evidence="1">
    <location>
        <begin position="68"/>
        <end position="77"/>
    </location>
</feature>
<organism evidence="2 3">
    <name type="scientific">Lentinula aff. detonsa</name>
    <dbReference type="NCBI Taxonomy" id="2804958"/>
    <lineage>
        <taxon>Eukaryota</taxon>
        <taxon>Fungi</taxon>
        <taxon>Dikarya</taxon>
        <taxon>Basidiomycota</taxon>
        <taxon>Agaricomycotina</taxon>
        <taxon>Agaricomycetes</taxon>
        <taxon>Agaricomycetidae</taxon>
        <taxon>Agaricales</taxon>
        <taxon>Marasmiineae</taxon>
        <taxon>Omphalotaceae</taxon>
        <taxon>Lentinula</taxon>
    </lineage>
</organism>
<proteinExistence type="predicted"/>
<name>A0AA38NH90_9AGAR</name>